<evidence type="ECO:0000313" key="2">
    <source>
        <dbReference type="Proteomes" id="UP000242715"/>
    </source>
</evidence>
<organism evidence="1 2">
    <name type="scientific">Trifolium subterraneum</name>
    <name type="common">Subterranean clover</name>
    <dbReference type="NCBI Taxonomy" id="3900"/>
    <lineage>
        <taxon>Eukaryota</taxon>
        <taxon>Viridiplantae</taxon>
        <taxon>Streptophyta</taxon>
        <taxon>Embryophyta</taxon>
        <taxon>Tracheophyta</taxon>
        <taxon>Spermatophyta</taxon>
        <taxon>Magnoliopsida</taxon>
        <taxon>eudicotyledons</taxon>
        <taxon>Gunneridae</taxon>
        <taxon>Pentapetalae</taxon>
        <taxon>rosids</taxon>
        <taxon>fabids</taxon>
        <taxon>Fabales</taxon>
        <taxon>Fabaceae</taxon>
        <taxon>Papilionoideae</taxon>
        <taxon>50 kb inversion clade</taxon>
        <taxon>NPAAA clade</taxon>
        <taxon>Hologalegina</taxon>
        <taxon>IRL clade</taxon>
        <taxon>Trifolieae</taxon>
        <taxon>Trifolium</taxon>
    </lineage>
</organism>
<evidence type="ECO:0000313" key="1">
    <source>
        <dbReference type="EMBL" id="GAU22968.1"/>
    </source>
</evidence>
<accession>A0A2Z6LXD9</accession>
<sequence length="285" mass="32065">MCSPKSCGGLGIWDLRAVNLALLGKWRWRVITRGHGIWMDILLARYDSLFPPPHLGGRPSGFRGISIWWKDVSLLGGASVSSFDWFSKAVTKKVGNGSSTAFWFNHWLGDMPLKDLYHRLFQLSEQCLEVVGNMGSWAHGHWSWDFRWTKELSVAEFKLFQDLLQVVTQAPTLGAEDVWVWIHDPSGSYSVKLAYLAIAGAEPALEQISLLSWVWKSWAPSKVIVFCWQLLQDRVPTRQTFLGAALLGMLLTPCVLYMGTSWSQWTTFSLPVTTSPFFGINLPGG</sequence>
<reference evidence="2" key="1">
    <citation type="journal article" date="2017" name="Front. Plant Sci.">
        <title>Climate Clever Clovers: New Paradigm to Reduce the Environmental Footprint of Ruminants by Breeding Low Methanogenic Forages Utilizing Haplotype Variation.</title>
        <authorList>
            <person name="Kaur P."/>
            <person name="Appels R."/>
            <person name="Bayer P.E."/>
            <person name="Keeble-Gagnere G."/>
            <person name="Wang J."/>
            <person name="Hirakawa H."/>
            <person name="Shirasawa K."/>
            <person name="Vercoe P."/>
            <person name="Stefanova K."/>
            <person name="Durmic Z."/>
            <person name="Nichols P."/>
            <person name="Revell C."/>
            <person name="Isobe S.N."/>
            <person name="Edwards D."/>
            <person name="Erskine W."/>
        </authorList>
    </citation>
    <scope>NUCLEOTIDE SEQUENCE [LARGE SCALE GENOMIC DNA]</scope>
    <source>
        <strain evidence="2">cv. Daliak</strain>
    </source>
</reference>
<protein>
    <submittedName>
        <fullName evidence="1">Uncharacterized protein</fullName>
    </submittedName>
</protein>
<proteinExistence type="predicted"/>
<keyword evidence="2" id="KW-1185">Reference proteome</keyword>
<dbReference type="AlphaFoldDB" id="A0A2Z6LXD9"/>
<dbReference type="EMBL" id="DF973259">
    <property type="protein sequence ID" value="GAU22968.1"/>
    <property type="molecule type" value="Genomic_DNA"/>
</dbReference>
<gene>
    <name evidence="1" type="ORF">TSUD_247120</name>
</gene>
<dbReference type="PANTHER" id="PTHR36617:SF16">
    <property type="entry name" value="OS04G0516500 PROTEIN"/>
    <property type="match status" value="1"/>
</dbReference>
<dbReference type="Proteomes" id="UP000242715">
    <property type="component" value="Unassembled WGS sequence"/>
</dbReference>
<dbReference type="PANTHER" id="PTHR36617">
    <property type="entry name" value="PROTEIN, PUTATIVE-RELATED"/>
    <property type="match status" value="1"/>
</dbReference>
<name>A0A2Z6LXD9_TRISU</name>